<evidence type="ECO:0000259" key="1">
    <source>
        <dbReference type="PROSITE" id="PS50983"/>
    </source>
</evidence>
<organism evidence="2 3">
    <name type="scientific">Desulfonatronospira thiodismutans ASO3-1</name>
    <dbReference type="NCBI Taxonomy" id="555779"/>
    <lineage>
        <taxon>Bacteria</taxon>
        <taxon>Pseudomonadati</taxon>
        <taxon>Thermodesulfobacteriota</taxon>
        <taxon>Desulfovibrionia</taxon>
        <taxon>Desulfovibrionales</taxon>
        <taxon>Desulfonatronovibrionaceae</taxon>
        <taxon>Desulfonatronospira</taxon>
    </lineage>
</organism>
<dbReference type="RefSeq" id="WP_008868578.1">
    <property type="nucleotide sequence ID" value="NZ_ACJN02000001.1"/>
</dbReference>
<dbReference type="Proteomes" id="UP000005496">
    <property type="component" value="Unassembled WGS sequence"/>
</dbReference>
<evidence type="ECO:0000313" key="3">
    <source>
        <dbReference type="Proteomes" id="UP000005496"/>
    </source>
</evidence>
<dbReference type="AlphaFoldDB" id="D6SL85"/>
<dbReference type="SUPFAM" id="SSF53807">
    <property type="entry name" value="Helical backbone' metal receptor"/>
    <property type="match status" value="1"/>
</dbReference>
<sequence>MLKPAPGHFFGNFLRPGFAFLAGMVMLAILAAPIGTLEAKDKISITDNTGRELSIPSQVDRVICSGSGCLRLLTYIQAHDRIVGVDSMEKRDSGINPRPYALANPQFKDYPLFGEFRGHDSPELIAGLDPQPQVIFKVNPDSGPNPDQLQDKTGIPVISLYYGNLTHARDDLDDSLLLMGRVMDEEERAREVIEYFDDLEEDLRSRTRDIPEQDRPTCYIGGVAHRGPHGFQSTEPSYAPFEFLNARNVADELNTEDKRLDHATVSKEKIMIWDPEIIFLDLSTMQLDRGANARDQLQRDPAYRHLSAVAEGRVYGVFPYNYYTQNFETIFANAYYIGSVLYPERFQDIDPMRKAEEISVFLNEDKAFEEMNRQFDGMGFSRIDLE</sequence>
<dbReference type="eggNOG" id="COG0614">
    <property type="taxonomic scope" value="Bacteria"/>
</dbReference>
<feature type="domain" description="Fe/B12 periplasmic-binding" evidence="1">
    <location>
        <begin position="61"/>
        <end position="345"/>
    </location>
</feature>
<dbReference type="InterPro" id="IPR002491">
    <property type="entry name" value="ABC_transptr_periplasmic_BD"/>
</dbReference>
<protein>
    <submittedName>
        <fullName evidence="2">Periplasmic binding protein</fullName>
    </submittedName>
</protein>
<comment type="caution">
    <text evidence="2">The sequence shown here is derived from an EMBL/GenBank/DDBJ whole genome shotgun (WGS) entry which is preliminary data.</text>
</comment>
<dbReference type="InterPro" id="IPR050902">
    <property type="entry name" value="ABC_Transporter_SBP"/>
</dbReference>
<dbReference type="PANTHER" id="PTHR30535">
    <property type="entry name" value="VITAMIN B12-BINDING PROTEIN"/>
    <property type="match status" value="1"/>
</dbReference>
<keyword evidence="3" id="KW-1185">Reference proteome</keyword>
<dbReference type="PROSITE" id="PS50983">
    <property type="entry name" value="FE_B12_PBP"/>
    <property type="match status" value="1"/>
</dbReference>
<dbReference type="Gene3D" id="3.40.50.1980">
    <property type="entry name" value="Nitrogenase molybdenum iron protein domain"/>
    <property type="match status" value="2"/>
</dbReference>
<proteinExistence type="predicted"/>
<gene>
    <name evidence="2" type="ORF">Dthio_PD2866</name>
</gene>
<evidence type="ECO:0000313" key="2">
    <source>
        <dbReference type="EMBL" id="EFI35446.1"/>
    </source>
</evidence>
<dbReference type="CDD" id="cd01147">
    <property type="entry name" value="HemV-2"/>
    <property type="match status" value="1"/>
</dbReference>
<dbReference type="Pfam" id="PF01497">
    <property type="entry name" value="Peripla_BP_2"/>
    <property type="match status" value="1"/>
</dbReference>
<dbReference type="PANTHER" id="PTHR30535:SF34">
    <property type="entry name" value="MOLYBDATE-BINDING PROTEIN MOLA"/>
    <property type="match status" value="1"/>
</dbReference>
<dbReference type="EMBL" id="ACJN02000001">
    <property type="protein sequence ID" value="EFI35446.1"/>
    <property type="molecule type" value="Genomic_DNA"/>
</dbReference>
<accession>D6SL85</accession>
<name>D6SL85_9BACT</name>
<reference evidence="2" key="1">
    <citation type="submission" date="2010-05" db="EMBL/GenBank/DDBJ databases">
        <title>The draft genome of Desulfonatronospira thiodismutans ASO3-1.</title>
        <authorList>
            <consortium name="US DOE Joint Genome Institute (JGI-PGF)"/>
            <person name="Lucas S."/>
            <person name="Copeland A."/>
            <person name="Lapidus A."/>
            <person name="Cheng J.-F."/>
            <person name="Bruce D."/>
            <person name="Goodwin L."/>
            <person name="Pitluck S."/>
            <person name="Chertkov O."/>
            <person name="Brettin T."/>
            <person name="Detter J.C."/>
            <person name="Han C."/>
            <person name="Land M.L."/>
            <person name="Hauser L."/>
            <person name="Kyrpides N."/>
            <person name="Mikhailova N."/>
            <person name="Muyzer G."/>
            <person name="Woyke T."/>
        </authorList>
    </citation>
    <scope>NUCLEOTIDE SEQUENCE [LARGE SCALE GENOMIC DNA]</scope>
    <source>
        <strain evidence="2">ASO3-1</strain>
    </source>
</reference>